<organism evidence="2 3">
    <name type="scientific">Calidithermus terrae</name>
    <dbReference type="NCBI Taxonomy" id="1408545"/>
    <lineage>
        <taxon>Bacteria</taxon>
        <taxon>Thermotogati</taxon>
        <taxon>Deinococcota</taxon>
        <taxon>Deinococci</taxon>
        <taxon>Thermales</taxon>
        <taxon>Thermaceae</taxon>
        <taxon>Calidithermus</taxon>
    </lineage>
</organism>
<comment type="caution">
    <text evidence="2">The sequence shown here is derived from an EMBL/GenBank/DDBJ whole genome shotgun (WGS) entry which is preliminary data.</text>
</comment>
<name>A0A399E9N7_9DEIN</name>
<protein>
    <submittedName>
        <fullName evidence="2">Uncharacterized protein</fullName>
    </submittedName>
</protein>
<dbReference type="Proteomes" id="UP000265715">
    <property type="component" value="Unassembled WGS sequence"/>
</dbReference>
<proteinExistence type="predicted"/>
<feature type="transmembrane region" description="Helical" evidence="1">
    <location>
        <begin position="31"/>
        <end position="49"/>
    </location>
</feature>
<reference evidence="2 3" key="1">
    <citation type="submission" date="2018-08" db="EMBL/GenBank/DDBJ databases">
        <title>Meiothermus terrae DSM 26712 genome sequencing project.</title>
        <authorList>
            <person name="Da Costa M.S."/>
            <person name="Albuquerque L."/>
            <person name="Raposo P."/>
            <person name="Froufe H.J.C."/>
            <person name="Barroso C.S."/>
            <person name="Egas C."/>
        </authorList>
    </citation>
    <scope>NUCLEOTIDE SEQUENCE [LARGE SCALE GENOMIC DNA]</scope>
    <source>
        <strain evidence="2 3">DSM 26712</strain>
    </source>
</reference>
<keyword evidence="1" id="KW-1133">Transmembrane helix</keyword>
<gene>
    <name evidence="2" type="ORF">Mterra_03396</name>
</gene>
<keyword evidence="1" id="KW-0472">Membrane</keyword>
<dbReference type="EMBL" id="QXDL01000207">
    <property type="protein sequence ID" value="RIH81095.1"/>
    <property type="molecule type" value="Genomic_DNA"/>
</dbReference>
<keyword evidence="1" id="KW-0812">Transmembrane</keyword>
<dbReference type="OrthoDB" id="9903993at2"/>
<dbReference type="AlphaFoldDB" id="A0A399E9N7"/>
<feature type="transmembrane region" description="Helical" evidence="1">
    <location>
        <begin position="7"/>
        <end position="25"/>
    </location>
</feature>
<evidence type="ECO:0000313" key="2">
    <source>
        <dbReference type="EMBL" id="RIH81095.1"/>
    </source>
</evidence>
<evidence type="ECO:0000313" key="3">
    <source>
        <dbReference type="Proteomes" id="UP000265715"/>
    </source>
</evidence>
<accession>A0A399E9N7</accession>
<dbReference type="RefSeq" id="WP_119316307.1">
    <property type="nucleotide sequence ID" value="NZ_QXDL01000207.1"/>
</dbReference>
<sequence length="61" mass="6905">MKGVRGVRIGPNFTIFLFFFAVALLEALKEHHWLTALFWLACGLMFLWADSRNGGLKPPQA</sequence>
<keyword evidence="3" id="KW-1185">Reference proteome</keyword>
<evidence type="ECO:0000256" key="1">
    <source>
        <dbReference type="SAM" id="Phobius"/>
    </source>
</evidence>